<reference evidence="1 2" key="1">
    <citation type="submission" date="2009-10" db="EMBL/GenBank/DDBJ databases">
        <title>Complete sequence of Halothiobacillus neapolitanus c2.</title>
        <authorList>
            <consortium name="US DOE Joint Genome Institute"/>
            <person name="Lucas S."/>
            <person name="Copeland A."/>
            <person name="Lapidus A."/>
            <person name="Glavina del Rio T."/>
            <person name="Tice H."/>
            <person name="Bruce D."/>
            <person name="Goodwin L."/>
            <person name="Pitluck S."/>
            <person name="Davenport K."/>
            <person name="Brettin T."/>
            <person name="Detter J.C."/>
            <person name="Han C."/>
            <person name="Tapia R."/>
            <person name="Larimer F."/>
            <person name="Land M."/>
            <person name="Hauser L."/>
            <person name="Kyrpides N."/>
            <person name="Mikhailova N."/>
            <person name="Kerfeld C."/>
            <person name="Cannon G."/>
            <person name="Heinhort S."/>
        </authorList>
    </citation>
    <scope>NUCLEOTIDE SEQUENCE [LARGE SCALE GENOMIC DNA]</scope>
    <source>
        <strain evidence="2">ATCC 23641 / c2</strain>
    </source>
</reference>
<keyword evidence="2" id="KW-1185">Reference proteome</keyword>
<dbReference type="Proteomes" id="UP000009102">
    <property type="component" value="Chromosome"/>
</dbReference>
<accession>D0KWG8</accession>
<sequence length="117" mass="12427">MSAADQKTLKDAAMADIRLVEEILRRWDPIGVEPGIVAPADEYDSYAPHIVSMAKSGCTVKALAAHLEHLGSDTMGLGSSNELSRSHSLKFAAEILVALQPSNNSLKSDAAKPRTLG</sequence>
<dbReference type="STRING" id="555778.Hneap_0100"/>
<dbReference type="KEGG" id="hna:Hneap_0100"/>
<dbReference type="eggNOG" id="ENOG5033HN4">
    <property type="taxonomic scope" value="Bacteria"/>
</dbReference>
<organism evidence="1 2">
    <name type="scientific">Halothiobacillus neapolitanus (strain ATCC 23641 / DSM 15147 / CIP 104769 / NCIMB 8539 / c2)</name>
    <name type="common">Thiobacillus neapolitanus</name>
    <dbReference type="NCBI Taxonomy" id="555778"/>
    <lineage>
        <taxon>Bacteria</taxon>
        <taxon>Pseudomonadati</taxon>
        <taxon>Pseudomonadota</taxon>
        <taxon>Gammaproteobacteria</taxon>
        <taxon>Chromatiales</taxon>
        <taxon>Halothiobacillaceae</taxon>
        <taxon>Halothiobacillus</taxon>
    </lineage>
</organism>
<evidence type="ECO:0000313" key="1">
    <source>
        <dbReference type="EMBL" id="ACX94965.1"/>
    </source>
</evidence>
<evidence type="ECO:0000313" key="2">
    <source>
        <dbReference type="Proteomes" id="UP000009102"/>
    </source>
</evidence>
<gene>
    <name evidence="1" type="ordered locus">Hneap_0100</name>
</gene>
<dbReference type="HOGENOM" id="CLU_2081541_0_0_6"/>
<protein>
    <submittedName>
        <fullName evidence="1">Uncharacterized protein</fullName>
    </submittedName>
</protein>
<name>D0KWG8_HALNC</name>
<proteinExistence type="predicted"/>
<dbReference type="EMBL" id="CP001801">
    <property type="protein sequence ID" value="ACX94965.1"/>
    <property type="molecule type" value="Genomic_DNA"/>
</dbReference>
<dbReference type="OrthoDB" id="773332at2"/>
<dbReference type="RefSeq" id="WP_012823001.1">
    <property type="nucleotide sequence ID" value="NC_013422.1"/>
</dbReference>
<dbReference type="AlphaFoldDB" id="D0KWG8"/>